<evidence type="ECO:0000313" key="1">
    <source>
        <dbReference type="EMBL" id="KAF2197653.1"/>
    </source>
</evidence>
<dbReference type="Proteomes" id="UP000799536">
    <property type="component" value="Unassembled WGS sequence"/>
</dbReference>
<gene>
    <name evidence="1" type="ORF">GQ43DRAFT_495305</name>
</gene>
<dbReference type="EMBL" id="ML994211">
    <property type="protein sequence ID" value="KAF2197653.1"/>
    <property type="molecule type" value="Genomic_DNA"/>
</dbReference>
<sequence>MDRHQSQALIRNDAWLKHPAIIHGTASGLWLTLPLILDQGHDWHLLVVSKDEQKMSITQQIYTGIKGCALIQ</sequence>
<reference evidence="1" key="1">
    <citation type="journal article" date="2020" name="Stud. Mycol.">
        <title>101 Dothideomycetes genomes: a test case for predicting lifestyles and emergence of pathogens.</title>
        <authorList>
            <person name="Haridas S."/>
            <person name="Albert R."/>
            <person name="Binder M."/>
            <person name="Bloem J."/>
            <person name="Labutti K."/>
            <person name="Salamov A."/>
            <person name="Andreopoulos B."/>
            <person name="Baker S."/>
            <person name="Barry K."/>
            <person name="Bills G."/>
            <person name="Bluhm B."/>
            <person name="Cannon C."/>
            <person name="Castanera R."/>
            <person name="Culley D."/>
            <person name="Daum C."/>
            <person name="Ezra D."/>
            <person name="Gonzalez J."/>
            <person name="Henrissat B."/>
            <person name="Kuo A."/>
            <person name="Liang C."/>
            <person name="Lipzen A."/>
            <person name="Lutzoni F."/>
            <person name="Magnuson J."/>
            <person name="Mondo S."/>
            <person name="Nolan M."/>
            <person name="Ohm R."/>
            <person name="Pangilinan J."/>
            <person name="Park H.-J."/>
            <person name="Ramirez L."/>
            <person name="Alfaro M."/>
            <person name="Sun H."/>
            <person name="Tritt A."/>
            <person name="Yoshinaga Y."/>
            <person name="Zwiers L.-H."/>
            <person name="Turgeon B."/>
            <person name="Goodwin S."/>
            <person name="Spatafora J."/>
            <person name="Crous P."/>
            <person name="Grigoriev I."/>
        </authorList>
    </citation>
    <scope>NUCLEOTIDE SEQUENCE</scope>
    <source>
        <strain evidence="1">ATCC 74209</strain>
    </source>
</reference>
<protein>
    <submittedName>
        <fullName evidence="1">Uncharacterized protein</fullName>
    </submittedName>
</protein>
<dbReference type="AlphaFoldDB" id="A0A9P4JJH8"/>
<organism evidence="1 2">
    <name type="scientific">Delitschia confertaspora ATCC 74209</name>
    <dbReference type="NCBI Taxonomy" id="1513339"/>
    <lineage>
        <taxon>Eukaryota</taxon>
        <taxon>Fungi</taxon>
        <taxon>Dikarya</taxon>
        <taxon>Ascomycota</taxon>
        <taxon>Pezizomycotina</taxon>
        <taxon>Dothideomycetes</taxon>
        <taxon>Pleosporomycetidae</taxon>
        <taxon>Pleosporales</taxon>
        <taxon>Delitschiaceae</taxon>
        <taxon>Delitschia</taxon>
    </lineage>
</organism>
<proteinExistence type="predicted"/>
<accession>A0A9P4JJH8</accession>
<name>A0A9P4JJH8_9PLEO</name>
<evidence type="ECO:0000313" key="2">
    <source>
        <dbReference type="Proteomes" id="UP000799536"/>
    </source>
</evidence>
<keyword evidence="2" id="KW-1185">Reference proteome</keyword>
<dbReference type="OrthoDB" id="4161186at2759"/>
<comment type="caution">
    <text evidence="1">The sequence shown here is derived from an EMBL/GenBank/DDBJ whole genome shotgun (WGS) entry which is preliminary data.</text>
</comment>